<evidence type="ECO:0000313" key="12">
    <source>
        <dbReference type="Proteomes" id="UP000827092"/>
    </source>
</evidence>
<evidence type="ECO:0000256" key="8">
    <source>
        <dbReference type="ARBA" id="ARBA00038873"/>
    </source>
</evidence>
<evidence type="ECO:0000259" key="10">
    <source>
        <dbReference type="Pfam" id="PF01636"/>
    </source>
</evidence>
<evidence type="ECO:0000256" key="7">
    <source>
        <dbReference type="ARBA" id="ARBA00037368"/>
    </source>
</evidence>
<protein>
    <recommendedName>
        <fullName evidence="9">Hydroxylysine kinase</fullName>
        <ecNumber evidence="8">2.7.1.81</ecNumber>
    </recommendedName>
</protein>
<keyword evidence="4" id="KW-0808">Transferase</keyword>
<name>A0AAV6V0D3_9ARAC</name>
<dbReference type="AlphaFoldDB" id="A0AAV6V0D3"/>
<comment type="similarity">
    <text evidence="2">Belongs to the aminoglycoside phosphotransferase family.</text>
</comment>
<dbReference type="EMBL" id="JAFNEN010000199">
    <property type="protein sequence ID" value="KAG8189964.1"/>
    <property type="molecule type" value="Genomic_DNA"/>
</dbReference>
<comment type="subcellular location">
    <subcellularLocation>
        <location evidence="1">Cytoplasm</location>
    </subcellularLocation>
</comment>
<dbReference type="Gene3D" id="3.90.1200.10">
    <property type="match status" value="1"/>
</dbReference>
<comment type="function">
    <text evidence="7">Catalyzes the GTP-dependent phosphorylation of 5-hydroxy-L-lysine.</text>
</comment>
<dbReference type="InterPro" id="IPR050249">
    <property type="entry name" value="Pseudomonas-type_ThrB"/>
</dbReference>
<keyword evidence="3" id="KW-0963">Cytoplasm</keyword>
<feature type="domain" description="Aminoglycoside phosphotransferase" evidence="10">
    <location>
        <begin position="66"/>
        <end position="309"/>
    </location>
</feature>
<evidence type="ECO:0000256" key="5">
    <source>
        <dbReference type="ARBA" id="ARBA00022777"/>
    </source>
</evidence>
<proteinExistence type="inferred from homology"/>
<dbReference type="EC" id="2.7.1.81" evidence="8"/>
<evidence type="ECO:0000256" key="9">
    <source>
        <dbReference type="ARBA" id="ARBA00040505"/>
    </source>
</evidence>
<dbReference type="GO" id="GO:0047992">
    <property type="term" value="F:hydroxylysine kinase activity"/>
    <property type="evidence" value="ECO:0007669"/>
    <property type="project" value="UniProtKB-EC"/>
</dbReference>
<evidence type="ECO:0000256" key="6">
    <source>
        <dbReference type="ARBA" id="ARBA00036820"/>
    </source>
</evidence>
<comment type="catalytic activity">
    <reaction evidence="6">
        <text>(5R)-5-hydroxy-L-lysine + GTP = (5R)-5-phosphooxy-L-lysine + GDP + H(+)</text>
        <dbReference type="Rhea" id="RHEA:19049"/>
        <dbReference type="ChEBI" id="CHEBI:15378"/>
        <dbReference type="ChEBI" id="CHEBI:37565"/>
        <dbReference type="ChEBI" id="CHEBI:57882"/>
        <dbReference type="ChEBI" id="CHEBI:58189"/>
        <dbReference type="ChEBI" id="CHEBI:58357"/>
        <dbReference type="EC" id="2.7.1.81"/>
    </reaction>
</comment>
<evidence type="ECO:0000313" key="11">
    <source>
        <dbReference type="EMBL" id="KAG8189964.1"/>
    </source>
</evidence>
<evidence type="ECO:0000256" key="1">
    <source>
        <dbReference type="ARBA" id="ARBA00004496"/>
    </source>
</evidence>
<dbReference type="PANTHER" id="PTHR21064:SF1">
    <property type="entry name" value="HYDROXYLYSINE KINASE"/>
    <property type="match status" value="1"/>
</dbReference>
<dbReference type="SUPFAM" id="SSF56112">
    <property type="entry name" value="Protein kinase-like (PK-like)"/>
    <property type="match status" value="1"/>
</dbReference>
<dbReference type="Pfam" id="PF01636">
    <property type="entry name" value="APH"/>
    <property type="match status" value="1"/>
</dbReference>
<dbReference type="InterPro" id="IPR002575">
    <property type="entry name" value="Aminoglycoside_PTrfase"/>
</dbReference>
<organism evidence="11 12">
    <name type="scientific">Oedothorax gibbosus</name>
    <dbReference type="NCBI Taxonomy" id="931172"/>
    <lineage>
        <taxon>Eukaryota</taxon>
        <taxon>Metazoa</taxon>
        <taxon>Ecdysozoa</taxon>
        <taxon>Arthropoda</taxon>
        <taxon>Chelicerata</taxon>
        <taxon>Arachnida</taxon>
        <taxon>Araneae</taxon>
        <taxon>Araneomorphae</taxon>
        <taxon>Entelegynae</taxon>
        <taxon>Araneoidea</taxon>
        <taxon>Linyphiidae</taxon>
        <taxon>Erigoninae</taxon>
        <taxon>Oedothorax</taxon>
    </lineage>
</organism>
<evidence type="ECO:0000256" key="3">
    <source>
        <dbReference type="ARBA" id="ARBA00022490"/>
    </source>
</evidence>
<dbReference type="Proteomes" id="UP000827092">
    <property type="component" value="Unassembled WGS sequence"/>
</dbReference>
<dbReference type="InterPro" id="IPR011009">
    <property type="entry name" value="Kinase-like_dom_sf"/>
</dbReference>
<sequence length="383" mass="43246">MELTGSAEECIKQAQAMMAKPNVTVDSATELVKKIYGLQVTEIKSLNSFSDKNFHIKVSKDHQNPNIDKISDDGYTLKVMNTLKSNLKGHFDAIHGTMIRLHEKGLRVPQPIRNLEGTTWKLETLPLLETAGEVAKTLKCGIHLLTYIPGEPITNNESNEKIFFQWGELLAKFHISLKDFDCPELLKQWTFNNAKNFHLAKGILDPEGSMAPEAKLFVDDVFGRFLPEYEKHISDLPQGFLHGDFNDHNILFRTTETGSYCVDGILDFDDMHHGSYAWDLGTMLGHVLLVKKTLDPLEAVGHAVAGYQSVRKMSEKELLFLKLAMECRVALMCFVSIVVDKDPSNSYIKKMAPLQPKIDMLKLLSNADDKSLLKIYDNYTNLE</sequence>
<comment type="caution">
    <text evidence="11">The sequence shown here is derived from an EMBL/GenBank/DDBJ whole genome shotgun (WGS) entry which is preliminary data.</text>
</comment>
<keyword evidence="12" id="KW-1185">Reference proteome</keyword>
<reference evidence="11 12" key="1">
    <citation type="journal article" date="2022" name="Nat. Ecol. Evol.">
        <title>A masculinizing supergene underlies an exaggerated male reproductive morph in a spider.</title>
        <authorList>
            <person name="Hendrickx F."/>
            <person name="De Corte Z."/>
            <person name="Sonet G."/>
            <person name="Van Belleghem S.M."/>
            <person name="Kostlbacher S."/>
            <person name="Vangestel C."/>
        </authorList>
    </citation>
    <scope>NUCLEOTIDE SEQUENCE [LARGE SCALE GENOMIC DNA]</scope>
    <source>
        <strain evidence="11">W744_W776</strain>
    </source>
</reference>
<gene>
    <name evidence="11" type="ORF">JTE90_009103</name>
</gene>
<accession>A0AAV6V0D3</accession>
<dbReference type="PANTHER" id="PTHR21064">
    <property type="entry name" value="AMINOGLYCOSIDE PHOSPHOTRANSFERASE DOMAIN-CONTAINING PROTEIN-RELATED"/>
    <property type="match status" value="1"/>
</dbReference>
<evidence type="ECO:0000256" key="2">
    <source>
        <dbReference type="ARBA" id="ARBA00006219"/>
    </source>
</evidence>
<dbReference type="GO" id="GO:0005737">
    <property type="term" value="C:cytoplasm"/>
    <property type="evidence" value="ECO:0007669"/>
    <property type="project" value="UniProtKB-SubCell"/>
</dbReference>
<dbReference type="Gene3D" id="3.30.200.20">
    <property type="entry name" value="Phosphorylase Kinase, domain 1"/>
    <property type="match status" value="1"/>
</dbReference>
<keyword evidence="5" id="KW-0418">Kinase</keyword>
<evidence type="ECO:0000256" key="4">
    <source>
        <dbReference type="ARBA" id="ARBA00022679"/>
    </source>
</evidence>